<dbReference type="AlphaFoldDB" id="A0A2P5ES32"/>
<protein>
    <submittedName>
        <fullName evidence="2">Uncharacterized protein</fullName>
    </submittedName>
</protein>
<reference evidence="3" key="1">
    <citation type="submission" date="2016-06" db="EMBL/GenBank/DDBJ databases">
        <title>Parallel loss of symbiosis genes in relatives of nitrogen-fixing non-legume Parasponia.</title>
        <authorList>
            <person name="Van Velzen R."/>
            <person name="Holmer R."/>
            <person name="Bu F."/>
            <person name="Rutten L."/>
            <person name="Van Zeijl A."/>
            <person name="Liu W."/>
            <person name="Santuari L."/>
            <person name="Cao Q."/>
            <person name="Sharma T."/>
            <person name="Shen D."/>
            <person name="Roswanjaya Y."/>
            <person name="Wardhani T."/>
            <person name="Kalhor M.S."/>
            <person name="Jansen J."/>
            <person name="Van den Hoogen J."/>
            <person name="Gungor B."/>
            <person name="Hartog M."/>
            <person name="Hontelez J."/>
            <person name="Verver J."/>
            <person name="Yang W.-C."/>
            <person name="Schijlen E."/>
            <person name="Repin R."/>
            <person name="Schilthuizen M."/>
            <person name="Schranz E."/>
            <person name="Heidstra R."/>
            <person name="Miyata K."/>
            <person name="Fedorova E."/>
            <person name="Kohlen W."/>
            <person name="Bisseling T."/>
            <person name="Smit S."/>
            <person name="Geurts R."/>
        </authorList>
    </citation>
    <scope>NUCLEOTIDE SEQUENCE [LARGE SCALE GENOMIC DNA]</scope>
    <source>
        <strain evidence="3">cv. RG33-2</strain>
    </source>
</reference>
<dbReference type="EMBL" id="JXTC01000107">
    <property type="protein sequence ID" value="PON88364.1"/>
    <property type="molecule type" value="Genomic_DNA"/>
</dbReference>
<keyword evidence="1" id="KW-0812">Transmembrane</keyword>
<feature type="transmembrane region" description="Helical" evidence="1">
    <location>
        <begin position="38"/>
        <end position="58"/>
    </location>
</feature>
<evidence type="ECO:0000313" key="3">
    <source>
        <dbReference type="Proteomes" id="UP000237000"/>
    </source>
</evidence>
<evidence type="ECO:0000256" key="1">
    <source>
        <dbReference type="SAM" id="Phobius"/>
    </source>
</evidence>
<comment type="caution">
    <text evidence="2">The sequence shown here is derived from an EMBL/GenBank/DDBJ whole genome shotgun (WGS) entry which is preliminary data.</text>
</comment>
<keyword evidence="3" id="KW-1185">Reference proteome</keyword>
<accession>A0A2P5ES32</accession>
<gene>
    <name evidence="2" type="ORF">TorRG33x02_159510</name>
</gene>
<dbReference type="Proteomes" id="UP000237000">
    <property type="component" value="Unassembled WGS sequence"/>
</dbReference>
<evidence type="ECO:0000313" key="2">
    <source>
        <dbReference type="EMBL" id="PON88364.1"/>
    </source>
</evidence>
<keyword evidence="1" id="KW-0472">Membrane</keyword>
<dbReference type="InParanoid" id="A0A2P5ES32"/>
<name>A0A2P5ES32_TREOI</name>
<organism evidence="2 3">
    <name type="scientific">Trema orientale</name>
    <name type="common">Charcoal tree</name>
    <name type="synonym">Celtis orientalis</name>
    <dbReference type="NCBI Taxonomy" id="63057"/>
    <lineage>
        <taxon>Eukaryota</taxon>
        <taxon>Viridiplantae</taxon>
        <taxon>Streptophyta</taxon>
        <taxon>Embryophyta</taxon>
        <taxon>Tracheophyta</taxon>
        <taxon>Spermatophyta</taxon>
        <taxon>Magnoliopsida</taxon>
        <taxon>eudicotyledons</taxon>
        <taxon>Gunneridae</taxon>
        <taxon>Pentapetalae</taxon>
        <taxon>rosids</taxon>
        <taxon>fabids</taxon>
        <taxon>Rosales</taxon>
        <taxon>Cannabaceae</taxon>
        <taxon>Trema</taxon>
    </lineage>
</organism>
<feature type="transmembrane region" description="Helical" evidence="1">
    <location>
        <begin position="12"/>
        <end position="32"/>
    </location>
</feature>
<proteinExistence type="predicted"/>
<keyword evidence="1" id="KW-1133">Transmembrane helix</keyword>
<sequence>MSLVKPQGKFVMYLPLILSTMLAALFTAAMSLSTENGFGKLISVAILVTFALANLILISST</sequence>